<name>A0A1I7WVR5_HETBA</name>
<dbReference type="AlphaFoldDB" id="A0A1I7WVR5"/>
<evidence type="ECO:0000313" key="2">
    <source>
        <dbReference type="WBParaSite" id="Hba_09261"/>
    </source>
</evidence>
<reference evidence="2" key="1">
    <citation type="submission" date="2016-11" db="UniProtKB">
        <authorList>
            <consortium name="WormBaseParasite"/>
        </authorList>
    </citation>
    <scope>IDENTIFICATION</scope>
</reference>
<proteinExistence type="predicted"/>
<keyword evidence="1" id="KW-1185">Reference proteome</keyword>
<protein>
    <submittedName>
        <fullName evidence="2">Oxidored_molyb domain-containing protein</fullName>
    </submittedName>
</protein>
<organism evidence="1 2">
    <name type="scientific">Heterorhabditis bacteriophora</name>
    <name type="common">Entomopathogenic nematode worm</name>
    <dbReference type="NCBI Taxonomy" id="37862"/>
    <lineage>
        <taxon>Eukaryota</taxon>
        <taxon>Metazoa</taxon>
        <taxon>Ecdysozoa</taxon>
        <taxon>Nematoda</taxon>
        <taxon>Chromadorea</taxon>
        <taxon>Rhabditida</taxon>
        <taxon>Rhabditina</taxon>
        <taxon>Rhabditomorpha</taxon>
        <taxon>Strongyloidea</taxon>
        <taxon>Heterorhabditidae</taxon>
        <taxon>Heterorhabditis</taxon>
    </lineage>
</organism>
<evidence type="ECO:0000313" key="1">
    <source>
        <dbReference type="Proteomes" id="UP000095283"/>
    </source>
</evidence>
<dbReference type="WBParaSite" id="Hba_09261">
    <property type="protein sequence ID" value="Hba_09261"/>
    <property type="gene ID" value="Hba_09261"/>
</dbReference>
<sequence length="63" mass="7436">MGTPTLSNPKFRYDLEHVQCYGTGRLGVRLDEDEQHGLPRFPYLQRFPVEASRPGWRTMMWPL</sequence>
<dbReference type="Proteomes" id="UP000095283">
    <property type="component" value="Unplaced"/>
</dbReference>
<accession>A0A1I7WVR5</accession>